<proteinExistence type="predicted"/>
<dbReference type="EMBL" id="MU003499">
    <property type="protein sequence ID" value="KAF2473854.1"/>
    <property type="molecule type" value="Genomic_DNA"/>
</dbReference>
<name>A0ACB6R3G4_9PLEO</name>
<dbReference type="Proteomes" id="UP000799755">
    <property type="component" value="Unassembled WGS sequence"/>
</dbReference>
<protein>
    <submittedName>
        <fullName evidence="1">Uncharacterized protein</fullName>
    </submittedName>
</protein>
<organism evidence="1 2">
    <name type="scientific">Lindgomyces ingoldianus</name>
    <dbReference type="NCBI Taxonomy" id="673940"/>
    <lineage>
        <taxon>Eukaryota</taxon>
        <taxon>Fungi</taxon>
        <taxon>Dikarya</taxon>
        <taxon>Ascomycota</taxon>
        <taxon>Pezizomycotina</taxon>
        <taxon>Dothideomycetes</taxon>
        <taxon>Pleosporomycetidae</taxon>
        <taxon>Pleosporales</taxon>
        <taxon>Lindgomycetaceae</taxon>
        <taxon>Lindgomyces</taxon>
    </lineage>
</organism>
<gene>
    <name evidence="1" type="ORF">BDR25DRAFT_312031</name>
</gene>
<accession>A0ACB6R3G4</accession>
<comment type="caution">
    <text evidence="1">The sequence shown here is derived from an EMBL/GenBank/DDBJ whole genome shotgun (WGS) entry which is preliminary data.</text>
</comment>
<reference evidence="1" key="1">
    <citation type="journal article" date="2020" name="Stud. Mycol.">
        <title>101 Dothideomycetes genomes: a test case for predicting lifestyles and emergence of pathogens.</title>
        <authorList>
            <person name="Haridas S."/>
            <person name="Albert R."/>
            <person name="Binder M."/>
            <person name="Bloem J."/>
            <person name="Labutti K."/>
            <person name="Salamov A."/>
            <person name="Andreopoulos B."/>
            <person name="Baker S."/>
            <person name="Barry K."/>
            <person name="Bills G."/>
            <person name="Bluhm B."/>
            <person name="Cannon C."/>
            <person name="Castanera R."/>
            <person name="Culley D."/>
            <person name="Daum C."/>
            <person name="Ezra D."/>
            <person name="Gonzalez J."/>
            <person name="Henrissat B."/>
            <person name="Kuo A."/>
            <person name="Liang C."/>
            <person name="Lipzen A."/>
            <person name="Lutzoni F."/>
            <person name="Magnuson J."/>
            <person name="Mondo S."/>
            <person name="Nolan M."/>
            <person name="Ohm R."/>
            <person name="Pangilinan J."/>
            <person name="Park H.-J."/>
            <person name="Ramirez L."/>
            <person name="Alfaro M."/>
            <person name="Sun H."/>
            <person name="Tritt A."/>
            <person name="Yoshinaga Y."/>
            <person name="Zwiers L.-H."/>
            <person name="Turgeon B."/>
            <person name="Goodwin S."/>
            <person name="Spatafora J."/>
            <person name="Crous P."/>
            <person name="Grigoriev I."/>
        </authorList>
    </citation>
    <scope>NUCLEOTIDE SEQUENCE</scope>
    <source>
        <strain evidence="1">ATCC 200398</strain>
    </source>
</reference>
<sequence length="220" mass="24704">MAEETMTTPPAIEVDPSPPVEVMIVPAQEEEEKVIKNSRDLLALVDTHEGLIRTPNHTSVYATTYPYTDVDVKNISWLFYTGRIDGWADKLHSYYTMNVSARDYYPNPVHHTIDTPMIRLTAALKEHKPKDEAKLKYVIACQSRNTPAVFKLLVSYSRKAAGMDMFYELLNGNSVVFVGAVLKDVAVPVENPHVFPAAKFKRVESVEEAESLKDAFGIIC</sequence>
<evidence type="ECO:0000313" key="2">
    <source>
        <dbReference type="Proteomes" id="UP000799755"/>
    </source>
</evidence>
<evidence type="ECO:0000313" key="1">
    <source>
        <dbReference type="EMBL" id="KAF2473854.1"/>
    </source>
</evidence>
<keyword evidence="2" id="KW-1185">Reference proteome</keyword>